<sequence length="70" mass="7395">MKLCLLLAVSVALWFLMDTQSDSLLRGLLLPLLFSLLVVYTVSQVMSLLPDWFNGGHGGDGQGSGGDGLG</sequence>
<keyword evidence="1" id="KW-0812">Transmembrane</keyword>
<keyword evidence="1" id="KW-1133">Transmembrane helix</keyword>
<protein>
    <submittedName>
        <fullName evidence="2">Uncharacterized protein</fullName>
    </submittedName>
</protein>
<keyword evidence="1" id="KW-0472">Membrane</keyword>
<feature type="transmembrane region" description="Helical" evidence="1">
    <location>
        <begin position="31"/>
        <end position="49"/>
    </location>
</feature>
<accession>A0AB38YEG2</accession>
<dbReference type="AlphaFoldDB" id="A0AB38YEG2"/>
<name>A0AB38YEG2_9GAMM</name>
<dbReference type="EMBL" id="CP101717">
    <property type="protein sequence ID" value="WLD57692.1"/>
    <property type="molecule type" value="Genomic_DNA"/>
</dbReference>
<evidence type="ECO:0000256" key="1">
    <source>
        <dbReference type="SAM" id="Phobius"/>
    </source>
</evidence>
<reference evidence="2" key="1">
    <citation type="submission" date="2022-07" db="EMBL/GenBank/DDBJ databases">
        <title>Complete genome sequence of Salinispirillum sp. LH10-3-1 capable of multiple carbohydrate inversion isolated from a soda lake.</title>
        <authorList>
            <person name="Liu J."/>
            <person name="Zhai Y."/>
            <person name="Zhang H."/>
            <person name="Yang H."/>
            <person name="Qu J."/>
            <person name="Li J."/>
        </authorList>
    </citation>
    <scope>NUCLEOTIDE SEQUENCE</scope>
    <source>
        <strain evidence="2">LH 10-3-1</strain>
    </source>
</reference>
<evidence type="ECO:0000313" key="2">
    <source>
        <dbReference type="EMBL" id="WLD57692.1"/>
    </source>
</evidence>
<proteinExistence type="predicted"/>
<dbReference type="RefSeq" id="WP_304994977.1">
    <property type="nucleotide sequence ID" value="NZ_CP101717.1"/>
</dbReference>
<organism evidence="2">
    <name type="scientific">Salinispirillum sp. LH 10-3-1</name>
    <dbReference type="NCBI Taxonomy" id="2952525"/>
    <lineage>
        <taxon>Bacteria</taxon>
        <taxon>Pseudomonadati</taxon>
        <taxon>Pseudomonadota</taxon>
        <taxon>Gammaproteobacteria</taxon>
        <taxon>Oceanospirillales</taxon>
        <taxon>Saccharospirillaceae</taxon>
        <taxon>Salinispirillum</taxon>
    </lineage>
</organism>
<gene>
    <name evidence="2" type="ORF">NFC81_13365</name>
</gene>